<proteinExistence type="predicted"/>
<accession>A0ABT4ULI0</accession>
<evidence type="ECO:0000313" key="2">
    <source>
        <dbReference type="Proteomes" id="UP001210231"/>
    </source>
</evidence>
<evidence type="ECO:0000313" key="1">
    <source>
        <dbReference type="EMBL" id="MDA3615692.1"/>
    </source>
</evidence>
<keyword evidence="2" id="KW-1185">Reference proteome</keyword>
<dbReference type="Proteomes" id="UP001210231">
    <property type="component" value="Unassembled WGS sequence"/>
</dbReference>
<protein>
    <submittedName>
        <fullName evidence="1">DUF4270 family protein</fullName>
    </submittedName>
</protein>
<dbReference type="InterPro" id="IPR025366">
    <property type="entry name" value="DUF4270"/>
</dbReference>
<comment type="caution">
    <text evidence="1">The sequence shown here is derived from an EMBL/GenBank/DDBJ whole genome shotgun (WGS) entry which is preliminary data.</text>
</comment>
<gene>
    <name evidence="1" type="ORF">O3P16_12795</name>
</gene>
<organism evidence="1 2">
    <name type="scientific">Polluticaenibacter yanchengensis</name>
    <dbReference type="NCBI Taxonomy" id="3014562"/>
    <lineage>
        <taxon>Bacteria</taxon>
        <taxon>Pseudomonadati</taxon>
        <taxon>Bacteroidota</taxon>
        <taxon>Chitinophagia</taxon>
        <taxon>Chitinophagales</taxon>
        <taxon>Chitinophagaceae</taxon>
        <taxon>Polluticaenibacter</taxon>
    </lineage>
</organism>
<sequence length="442" mass="50057">MKTNRLLIVFIAIITILASCQKIDIYLDSNQANRTPMIQYYEHSAMNVSTFIADTFKTSGSGAAYVGYYKDEVLGSFSASSYLSVNLPDNNTLLNTQTIYDSIEFILRGSKDYMGDTTVPISFKLYQLDEKIVNSQNAEDYNFYNNQSFKKSARLVGSKTMLYRPNIDTALSIKLSDDFGRELYNLFKNNAGEIQNSTAFLNYLKGFVLEADSTTSNSIFNFSLTDESVLIKLHYRANDLVHTEHEMAFTYNSIYQFNRIVNNLSNTSFRAYNNKYNVVIPAGESNDLAAVSGLFKMGTKISFPQIFNYLEINNYLKIVKAELIIKVSKDTYTTVDELPIGLKMYESNDQNEMMSLSSSSTTTESTGDLAYLQYDPLKSDKPTYTFDVTSYISYLMEQGKFTKSALMITPLSGLSSISFDKVAFKHNLTDKDIQLKLYILSF</sequence>
<dbReference type="Pfam" id="PF14092">
    <property type="entry name" value="DUF4270"/>
    <property type="match status" value="1"/>
</dbReference>
<dbReference type="RefSeq" id="WP_407032018.1">
    <property type="nucleotide sequence ID" value="NZ_JAQGEF010000016.1"/>
</dbReference>
<dbReference type="PROSITE" id="PS51257">
    <property type="entry name" value="PROKAR_LIPOPROTEIN"/>
    <property type="match status" value="1"/>
</dbReference>
<name>A0ABT4ULI0_9BACT</name>
<reference evidence="1 2" key="1">
    <citation type="submission" date="2022-12" db="EMBL/GenBank/DDBJ databases">
        <title>Chitinophagaceae gen. sp. nov., a new member of the family Chitinophagaceae, isolated from soil in a chemical factory.</title>
        <authorList>
            <person name="Ke Z."/>
        </authorList>
    </citation>
    <scope>NUCLEOTIDE SEQUENCE [LARGE SCALE GENOMIC DNA]</scope>
    <source>
        <strain evidence="1 2">LY-5</strain>
    </source>
</reference>
<dbReference type="EMBL" id="JAQGEF010000016">
    <property type="protein sequence ID" value="MDA3615692.1"/>
    <property type="molecule type" value="Genomic_DNA"/>
</dbReference>